<sequence length="91" mass="11058">MKRDKQRVEGEQWSEEKLREYLDFNTYDGTDRDFHCLYRAYTRMNETTFAQFVELFKREGRNLNATNKEGQTLADLIRQHRQSQDYLNSLV</sequence>
<evidence type="ECO:0008006" key="3">
    <source>
        <dbReference type="Google" id="ProtNLM"/>
    </source>
</evidence>
<evidence type="ECO:0000313" key="1">
    <source>
        <dbReference type="EMBL" id="EAR08345.1"/>
    </source>
</evidence>
<name>A4BHU0_9GAMM</name>
<evidence type="ECO:0000313" key="2">
    <source>
        <dbReference type="Proteomes" id="UP000005953"/>
    </source>
</evidence>
<keyword evidence="2" id="KW-1185">Reference proteome</keyword>
<dbReference type="InterPro" id="IPR047742">
    <property type="entry name" value="PA4642-like"/>
</dbReference>
<proteinExistence type="predicted"/>
<comment type="caution">
    <text evidence="1">The sequence shown here is derived from an EMBL/GenBank/DDBJ whole genome shotgun (WGS) entry which is preliminary data.</text>
</comment>
<dbReference type="OrthoDB" id="5736604at2"/>
<dbReference type="RefSeq" id="WP_008046166.1">
    <property type="nucleotide sequence ID" value="NZ_CH724152.1"/>
</dbReference>
<organism evidence="1 2">
    <name type="scientific">Reinekea blandensis MED297</name>
    <dbReference type="NCBI Taxonomy" id="314283"/>
    <lineage>
        <taxon>Bacteria</taxon>
        <taxon>Pseudomonadati</taxon>
        <taxon>Pseudomonadota</taxon>
        <taxon>Gammaproteobacteria</taxon>
        <taxon>Oceanospirillales</taxon>
        <taxon>Saccharospirillaceae</taxon>
        <taxon>Reinekea</taxon>
    </lineage>
</organism>
<dbReference type="NCBIfam" id="NF038106">
    <property type="entry name" value="gamma_NF038106"/>
    <property type="match status" value="1"/>
</dbReference>
<reference evidence="1 2" key="1">
    <citation type="submission" date="2006-02" db="EMBL/GenBank/DDBJ databases">
        <authorList>
            <person name="Pinhassi J."/>
            <person name="Pedros-Alio C."/>
            <person name="Ferriera S."/>
            <person name="Johnson J."/>
            <person name="Kravitz S."/>
            <person name="Halpern A."/>
            <person name="Remington K."/>
            <person name="Beeson K."/>
            <person name="Tran B."/>
            <person name="Rogers Y.-H."/>
            <person name="Friedman R."/>
            <person name="Venter J.C."/>
        </authorList>
    </citation>
    <scope>NUCLEOTIDE SEQUENCE [LARGE SCALE GENOMIC DNA]</scope>
    <source>
        <strain evidence="1 2">MED297</strain>
    </source>
</reference>
<accession>A4BHU0</accession>
<gene>
    <name evidence="1" type="ORF">MED297_09401</name>
</gene>
<dbReference type="HOGENOM" id="CLU_176948_0_0_6"/>
<dbReference type="EMBL" id="AAOE01000022">
    <property type="protein sequence ID" value="EAR08345.1"/>
    <property type="molecule type" value="Genomic_DNA"/>
</dbReference>
<dbReference type="AlphaFoldDB" id="A4BHU0"/>
<dbReference type="Proteomes" id="UP000005953">
    <property type="component" value="Unassembled WGS sequence"/>
</dbReference>
<protein>
    <recommendedName>
        <fullName evidence="3">Aminopeptidase N</fullName>
    </recommendedName>
</protein>
<dbReference type="STRING" id="314283.MED297_09401"/>